<dbReference type="GO" id="GO:0009706">
    <property type="term" value="C:chloroplast inner membrane"/>
    <property type="evidence" value="ECO:0007669"/>
    <property type="project" value="UniProtKB-SubCell"/>
</dbReference>
<keyword evidence="1" id="KW-1133">Transmembrane helix</keyword>
<dbReference type="PANTHER" id="PTHR33163:SF40">
    <property type="entry name" value="PROTEIN TIC 214"/>
    <property type="match status" value="1"/>
</dbReference>
<keyword evidence="2" id="KW-0175">Coiled coil</keyword>
<feature type="transmembrane region" description="Helical" evidence="1">
    <location>
        <begin position="200"/>
        <end position="217"/>
    </location>
</feature>
<keyword evidence="1 4" id="KW-0934">Plastid</keyword>
<reference evidence="4" key="1">
    <citation type="journal article" date="2020" name="Mitochondrial DNA Part B Resour">
        <title>The complete plastid genome of Ruppia brevipedunculata Shuo Yu &amp; den Hartog.</title>
        <authorList>
            <person name="Yu S."/>
            <person name="Li X."/>
            <person name="Jiang K."/>
            <person name="Shi M."/>
        </authorList>
    </citation>
    <scope>NUCLEOTIDE SEQUENCE</scope>
</reference>
<sequence length="1774" mass="212044">MMKIINSVVVVGLYYGFLTTFSIGPSSIFLLRDRVMEEGTEKEISATTGFITGQLVMFISIYYAPLHLALGRPHTITVLILPYLLFHFFWNNNNQKNLFDSRSTTQNSMCNLSILCVFLNNLIFQLCNHFILPSSTLSRLVNIYMFRCNNKMLFVTSGFVGWLMGHILFIKWVEFVLFWIRQNPFIRSNNYLVSELKNSLARIFSILLFITCIYYLGRMPLPIVTNKLQKEISETEEEEESEEESKEKSEEEGYLETIYQKKTEETEEELEESYERVQVIQYTMENLGEQNSYRCTLGLQSREKEDPYWFEEPPLFDYKRWSRPLLKYTRLVTLVPNEVSQHFFYICPSDGKQKISFTYPPSLSTFSEMIERKISLYMTEKEYHENNNLYNYWISTNEQKKDNLENELRNRIKTLENQTEFLVMDILEKRTRLYNEDNEEGYLPKNYDPFLNGPYRGKLEKTNLLPMEINDLRTSTQNSIKPTRLNKILHIFTRNPFNNFVASKPLSTYMDNENFLNLGPSIINSKNEIKLGNFILNVVTNDSNDKIIKNDQFVILKEISKKVPRPPKLTRTLEGLEIYEMKNENPDESEISYPIRSRKGKHVIIYTERNQNTNDGDSMEEVYLIRYSQQSDFRRDLIMGSMRAQRCKTVIWEILQANVHSPLFFDQIDKTFLFSFDLSKIRNLVFENWIGKKSEILNSDGNGEKIKKKLTRSNRKGLGETQSNKESVQISEIWDSIIFAQPIRGLLLLIQSFFRKYIILPFLIIIKNIGRILLWQSPEWRQDFVDWNKEIHIKCTYNGVPLSETEFPKNWLTDGIQIKIVFPFRLKPWQGARVRSPYRDTIKLKKKSSFLTIWGTETETIFGPSRKESPFFDFFEPIFQELKKNFLKVKEKGFIGILKKKIKKYINNSNKTKRAIKTLLILKKIMKKFEKIDNIFLWKSTKIELNKRKGSVPIENTKNSLITSNNNTQKLVMGIQSNNWTNYLRIENEMKDLVDRTIIIRNQMEQIKKEKRKIIIMSKREIISPNETNFNDKKSQNIGKLFKRVKVRLLRKLRYFIKSFIEKIYIYIINISRINVQILIESIKKKINNLIYNDKTNQKQLSVDKINENKMQFMFILNKFFSNINNKKENLYCNLSSLSQAYVFYKISKTPISTNYHLRSLLQYNDNGNRLFLKDGIENYYVIQEILDSKSKNKEIDKSETNDWKNWLKGYYQYNLPQTKWSRLVPQKWRKGVNKYYIQNNDSIKVDLYKEKIDYVKQKYNEIDYLIDKKEKWKKNHRYELLVQKYISHNKYINYKNKECNFNICKPQSFYGLMDININDYLGKKFLNKNEGNLEKKYLNYQIFDFLIIKNLNMDTWTHMYTDTNKNAKTRINNYKKIYNKNILSPNILKKKIKKSKPNSRILFFDWMGMNQERLHTCISLKNIEPKFFPEFRVLYDTYSAYKIKPWIIPIKLLLFNFDVNKNNSKKYFELENGKQEKKQQFSQANSVSKILNRKKSKNVEKDYKKSKIKKQKTKNQYNDAKTTELEFFLKKYLLFQIRWANSLPEKITKNIWIYCFILRIVNLKEITINSIKKGEMNLDIMLIEKDLSFTELINKGILILEPIRVSIEWDKKCILYQILSISLLNNKNKYQTDTKYKKKNDIDRNYFKQSITQQHHNILMNKNHYNFPVPEHILSSRHRRKWRILNLLNSWNRNIVNGISLFGNENSIKNCEQFMKENKYLHTNNLMKLKLFIWPNYRLEDLACMNRYWFNTNNGSSFAMSRIHMYPLFKINR</sequence>
<dbReference type="RefSeq" id="YP_009973803.1">
    <property type="nucleotide sequence ID" value="NC_051974.1"/>
</dbReference>
<feature type="transmembrane region" description="Helical" evidence="1">
    <location>
        <begin position="12"/>
        <end position="32"/>
    </location>
</feature>
<gene>
    <name evidence="4" type="primary">ycf1</name>
    <name evidence="1" type="synonym">TIC214</name>
</gene>
<evidence type="ECO:0000256" key="2">
    <source>
        <dbReference type="SAM" id="Coils"/>
    </source>
</evidence>
<feature type="compositionally biased region" description="Acidic residues" evidence="3">
    <location>
        <begin position="234"/>
        <end position="244"/>
    </location>
</feature>
<feature type="transmembrane region" description="Helical" evidence="1">
    <location>
        <begin position="152"/>
        <end position="180"/>
    </location>
</feature>
<comment type="subunit">
    <text evidence="1">Part of the Tic complex.</text>
</comment>
<keyword evidence="1" id="KW-0653">Protein transport</keyword>
<dbReference type="GeneID" id="60459415"/>
<accession>A0A7G7YGJ1</accession>
<dbReference type="GO" id="GO:0015031">
    <property type="term" value="P:protein transport"/>
    <property type="evidence" value="ECO:0007669"/>
    <property type="project" value="UniProtKB-KW"/>
</dbReference>
<feature type="transmembrane region" description="Helical" evidence="1">
    <location>
        <begin position="111"/>
        <end position="132"/>
    </location>
</feature>
<keyword evidence="1 4" id="KW-0150">Chloroplast</keyword>
<dbReference type="EMBL" id="MN736637">
    <property type="protein sequence ID" value="QNH93611.1"/>
    <property type="molecule type" value="Genomic_DNA"/>
</dbReference>
<geneLocation type="chloroplast" evidence="4"/>
<comment type="function">
    <text evidence="1">Involved in protein precursor import into chloroplasts. May be part of an intermediate translocation complex acting as a protein-conducting channel at the inner envelope.</text>
</comment>
<keyword evidence="1" id="KW-0812">Transmembrane</keyword>
<dbReference type="Pfam" id="PF05758">
    <property type="entry name" value="Ycf1"/>
    <property type="match status" value="1"/>
</dbReference>
<dbReference type="PANTHER" id="PTHR33163">
    <property type="entry name" value="PROTEIN TIC 214-RELATED"/>
    <property type="match status" value="1"/>
</dbReference>
<feature type="coiled-coil region" evidence="2">
    <location>
        <begin position="394"/>
        <end position="425"/>
    </location>
</feature>
<comment type="similarity">
    <text evidence="1">Belongs to the TIC214 family.</text>
</comment>
<protein>
    <recommendedName>
        <fullName evidence="1">Protein TIC 214</fullName>
    </recommendedName>
    <alternativeName>
        <fullName evidence="1">Translocon at the inner envelope membrane of chloroplasts 214</fullName>
    </alternativeName>
</protein>
<feature type="transmembrane region" description="Helical" evidence="1">
    <location>
        <begin position="70"/>
        <end position="90"/>
    </location>
</feature>
<keyword evidence="1" id="KW-1001">Plastid inner membrane</keyword>
<keyword evidence="1" id="KW-0813">Transport</keyword>
<organism evidence="4">
    <name type="scientific">Ruppia brevipedunculata</name>
    <dbReference type="NCBI Taxonomy" id="2027461"/>
    <lineage>
        <taxon>Eukaryota</taxon>
        <taxon>Viridiplantae</taxon>
        <taxon>Streptophyta</taxon>
        <taxon>Embryophyta</taxon>
        <taxon>Tracheophyta</taxon>
        <taxon>Spermatophyta</taxon>
        <taxon>Magnoliopsida</taxon>
        <taxon>Liliopsida</taxon>
        <taxon>Cymodoceaceae</taxon>
        <taxon>Ruppia</taxon>
    </lineage>
</organism>
<evidence type="ECO:0000256" key="1">
    <source>
        <dbReference type="RuleBase" id="RU364085"/>
    </source>
</evidence>
<name>A0A7G7YGJ1_9LILI</name>
<proteinExistence type="inferred from homology"/>
<feature type="region of interest" description="Disordered" evidence="3">
    <location>
        <begin position="234"/>
        <end position="256"/>
    </location>
</feature>
<comment type="subcellular location">
    <subcellularLocation>
        <location evidence="1">Plastid</location>
        <location evidence="1">Chloroplast inner membrane</location>
    </subcellularLocation>
</comment>
<dbReference type="InterPro" id="IPR008896">
    <property type="entry name" value="TIC214"/>
</dbReference>
<evidence type="ECO:0000256" key="3">
    <source>
        <dbReference type="SAM" id="MobiDB-lite"/>
    </source>
</evidence>
<keyword evidence="1" id="KW-0472">Membrane</keyword>
<evidence type="ECO:0000313" key="4">
    <source>
        <dbReference type="EMBL" id="QNH93611.1"/>
    </source>
</evidence>